<evidence type="ECO:0000313" key="4">
    <source>
        <dbReference type="EMBL" id="OEG22525.1"/>
    </source>
</evidence>
<protein>
    <recommendedName>
        <fullName evidence="6">Gram-positive cocci surface proteins LPxTG domain-containing protein</fullName>
    </recommendedName>
</protein>
<organism evidence="4 5">
    <name type="scientific">Enterococcus ureilyticus</name>
    <dbReference type="NCBI Taxonomy" id="1131292"/>
    <lineage>
        <taxon>Bacteria</taxon>
        <taxon>Bacillati</taxon>
        <taxon>Bacillota</taxon>
        <taxon>Bacilli</taxon>
        <taxon>Lactobacillales</taxon>
        <taxon>Enterococcaceae</taxon>
        <taxon>Enterococcus</taxon>
    </lineage>
</organism>
<keyword evidence="2" id="KW-0472">Membrane</keyword>
<dbReference type="STRING" id="1131292.BCR24_15050"/>
<sequence length="127" mass="14221">MKKINIIYFTFIMLSFLLFSSNAVLAEQVETSTMKSTQQAKSEVGIHFTEKEPGSTTPSSTENTESTIKGGGDNNSGYIKPVGRTDLPKAGESATEIPMYIGMFMVNVIIVYIIYVNYKKYRKKEKK</sequence>
<dbReference type="OrthoDB" id="9982603at2"/>
<name>A0A1E5HCH9_9ENTE</name>
<keyword evidence="2" id="KW-0812">Transmembrane</keyword>
<evidence type="ECO:0008006" key="6">
    <source>
        <dbReference type="Google" id="ProtNLM"/>
    </source>
</evidence>
<comment type="caution">
    <text evidence="4">The sequence shown here is derived from an EMBL/GenBank/DDBJ whole genome shotgun (WGS) entry which is preliminary data.</text>
</comment>
<evidence type="ECO:0000256" key="1">
    <source>
        <dbReference type="SAM" id="MobiDB-lite"/>
    </source>
</evidence>
<keyword evidence="5" id="KW-1185">Reference proteome</keyword>
<proteinExistence type="predicted"/>
<dbReference type="EMBL" id="MIKC01000014">
    <property type="protein sequence ID" value="OEG22525.1"/>
    <property type="molecule type" value="Genomic_DNA"/>
</dbReference>
<reference evidence="5" key="1">
    <citation type="submission" date="2016-09" db="EMBL/GenBank/DDBJ databases">
        <authorList>
            <person name="Gulvik C.A."/>
        </authorList>
    </citation>
    <scope>NUCLEOTIDE SEQUENCE [LARGE SCALE GENOMIC DNA]</scope>
    <source>
        <strain evidence="5">LMG 26676</strain>
    </source>
</reference>
<feature type="signal peptide" evidence="3">
    <location>
        <begin position="1"/>
        <end position="26"/>
    </location>
</feature>
<evidence type="ECO:0000313" key="5">
    <source>
        <dbReference type="Proteomes" id="UP000094469"/>
    </source>
</evidence>
<dbReference type="AlphaFoldDB" id="A0A1E5HCH9"/>
<dbReference type="Proteomes" id="UP000094469">
    <property type="component" value="Unassembled WGS sequence"/>
</dbReference>
<feature type="region of interest" description="Disordered" evidence="1">
    <location>
        <begin position="36"/>
        <end position="81"/>
    </location>
</feature>
<dbReference type="RefSeq" id="WP_069640061.1">
    <property type="nucleotide sequence ID" value="NZ_JAFBEZ010000025.1"/>
</dbReference>
<accession>A0A1E5HCH9</accession>
<gene>
    <name evidence="4" type="ORF">BCR24_15050</name>
</gene>
<keyword evidence="3" id="KW-0732">Signal</keyword>
<feature type="compositionally biased region" description="Low complexity" evidence="1">
    <location>
        <begin position="54"/>
        <end position="67"/>
    </location>
</feature>
<feature type="chain" id="PRO_5038785564" description="Gram-positive cocci surface proteins LPxTG domain-containing protein" evidence="3">
    <location>
        <begin position="27"/>
        <end position="127"/>
    </location>
</feature>
<keyword evidence="2" id="KW-1133">Transmembrane helix</keyword>
<evidence type="ECO:0000256" key="3">
    <source>
        <dbReference type="SAM" id="SignalP"/>
    </source>
</evidence>
<feature type="transmembrane region" description="Helical" evidence="2">
    <location>
        <begin position="97"/>
        <end position="118"/>
    </location>
</feature>
<evidence type="ECO:0000256" key="2">
    <source>
        <dbReference type="SAM" id="Phobius"/>
    </source>
</evidence>